<dbReference type="EMBL" id="JACHFJ010000014">
    <property type="protein sequence ID" value="MBB5374280.1"/>
    <property type="molecule type" value="Genomic_DNA"/>
</dbReference>
<proteinExistence type="predicted"/>
<keyword evidence="2" id="KW-1185">Reference proteome</keyword>
<sequence length="120" mass="13106">MSVVALAPGYESKVEIRDLETNFHGNILIFVHWEEHLSFCSAIAFPLPPGMPFGAFVSEVVAPHYAAHPDAANVDWSKTLWSIDGERKSPDFSASLAANGLHHKSLVRFWTPGLSGVAFS</sequence>
<evidence type="ECO:0000313" key="2">
    <source>
        <dbReference type="Proteomes" id="UP000553706"/>
    </source>
</evidence>
<dbReference type="GO" id="GO:0018662">
    <property type="term" value="F:phenol 2-monooxygenase activity"/>
    <property type="evidence" value="ECO:0007669"/>
    <property type="project" value="InterPro"/>
</dbReference>
<dbReference type="InterPro" id="IPR043010">
    <property type="entry name" value="Phenol_hydroxylase_sf"/>
</dbReference>
<dbReference type="Proteomes" id="UP000553706">
    <property type="component" value="Unassembled WGS sequence"/>
</dbReference>
<comment type="caution">
    <text evidence="1">The sequence shown here is derived from an EMBL/GenBank/DDBJ whole genome shotgun (WGS) entry which is preliminary data.</text>
</comment>
<dbReference type="InterPro" id="IPR006756">
    <property type="entry name" value="Phenol_hydroxylase"/>
</dbReference>
<organism evidence="1 2">
    <name type="scientific">Acidocella aromatica</name>
    <dbReference type="NCBI Taxonomy" id="1303579"/>
    <lineage>
        <taxon>Bacteria</taxon>
        <taxon>Pseudomonadati</taxon>
        <taxon>Pseudomonadota</taxon>
        <taxon>Alphaproteobacteria</taxon>
        <taxon>Acetobacterales</taxon>
        <taxon>Acidocellaceae</taxon>
        <taxon>Acidocella</taxon>
    </lineage>
</organism>
<protein>
    <submittedName>
        <fullName evidence="1">Phenol hydroxylase P4 protein</fullName>
    </submittedName>
</protein>
<dbReference type="AlphaFoldDB" id="A0A840VSI7"/>
<accession>A0A840VSI7</accession>
<reference evidence="1 2" key="1">
    <citation type="submission" date="2020-08" db="EMBL/GenBank/DDBJ databases">
        <title>Genomic Encyclopedia of Type Strains, Phase IV (KMG-IV): sequencing the most valuable type-strain genomes for metagenomic binning, comparative biology and taxonomic classification.</title>
        <authorList>
            <person name="Goeker M."/>
        </authorList>
    </citation>
    <scope>NUCLEOTIDE SEQUENCE [LARGE SCALE GENOMIC DNA]</scope>
    <source>
        <strain evidence="1 2">DSM 27026</strain>
    </source>
</reference>
<dbReference type="RefSeq" id="WP_183267303.1">
    <property type="nucleotide sequence ID" value="NZ_JACHFJ010000014.1"/>
</dbReference>
<evidence type="ECO:0000313" key="1">
    <source>
        <dbReference type="EMBL" id="MBB5374280.1"/>
    </source>
</evidence>
<gene>
    <name evidence="1" type="ORF">HNP71_002552</name>
</gene>
<dbReference type="Gene3D" id="3.10.20.560">
    <property type="entry name" value="Phenol hydroxylase"/>
    <property type="match status" value="1"/>
</dbReference>
<name>A0A840VSI7_9PROT</name>
<dbReference type="Pfam" id="PF04663">
    <property type="entry name" value="Phenol_monoox"/>
    <property type="match status" value="1"/>
</dbReference>